<sequence length="180" mass="21396">MPVWSSLGGSLLRTLVKPSTSQCTKIIVRSMSDHRTMQIQPSRWQYQKFKDLVHFYFLVGAIPVTAIIVYTNVFIGPAKLAEIPEGYVPKHWEYYKHPITRFLARYVFTSHQQEYEKYMHLLYEEDEKMKIRALERKVRDLMEERADYQAYYYRPVSGKYVRQAKRQREAIEESSGVSLD</sequence>
<keyword evidence="17" id="KW-0175">Coiled coil</keyword>
<evidence type="ECO:0000256" key="9">
    <source>
        <dbReference type="ARBA" id="ARBA00022792"/>
    </source>
</evidence>
<dbReference type="EMBL" id="GBHO01004855">
    <property type="protein sequence ID" value="JAG38749.1"/>
    <property type="molecule type" value="Transcribed_RNA"/>
</dbReference>
<keyword evidence="14 18" id="KW-0472">Membrane</keyword>
<comment type="function">
    <text evidence="1">Accessory subunit of the mitochondrial membrane respiratory chain NADH dehydrogenase (Complex I), that is believed not to be involved in catalysis. Complex I functions in the transfer of electrons from NADH to the respiratory chain. The immediate electron acceptor for the enzyme is believed to be ubiquinone.</text>
</comment>
<evidence type="ECO:0000256" key="13">
    <source>
        <dbReference type="ARBA" id="ARBA00023128"/>
    </source>
</evidence>
<keyword evidence="10" id="KW-0809">Transit peptide</keyword>
<evidence type="ECO:0000256" key="15">
    <source>
        <dbReference type="ARBA" id="ARBA00032395"/>
    </source>
</evidence>
<dbReference type="AlphaFoldDB" id="A0A0A9Z2P3"/>
<comment type="subcellular location">
    <subcellularLocation>
        <location evidence="2">Mitochondrion inner membrane</location>
        <topology evidence="2">Single-pass membrane protein</topology>
    </subcellularLocation>
</comment>
<dbReference type="EMBL" id="GBRD01012213">
    <property type="protein sequence ID" value="JAG53611.1"/>
    <property type="molecule type" value="Transcribed_RNA"/>
</dbReference>
<evidence type="ECO:0000256" key="4">
    <source>
        <dbReference type="ARBA" id="ARBA00011533"/>
    </source>
</evidence>
<keyword evidence="9" id="KW-0999">Mitochondrion inner membrane</keyword>
<evidence type="ECO:0000256" key="5">
    <source>
        <dbReference type="ARBA" id="ARBA00015175"/>
    </source>
</evidence>
<protein>
    <recommendedName>
        <fullName evidence="5">NADH dehydrogenase [ubiquinone] 1 beta subcomplex subunit 5, mitochondrial</fullName>
    </recommendedName>
    <alternativeName>
        <fullName evidence="16">Complex I-SGDH</fullName>
    </alternativeName>
    <alternativeName>
        <fullName evidence="15">NADH-ubiquinone oxidoreductase SGDH subunit</fullName>
    </alternativeName>
</protein>
<keyword evidence="7" id="KW-0679">Respiratory chain</keyword>
<evidence type="ECO:0000313" key="19">
    <source>
        <dbReference type="EMBL" id="JAG38749.1"/>
    </source>
</evidence>
<evidence type="ECO:0000313" key="20">
    <source>
        <dbReference type="EMBL" id="JAG53611.1"/>
    </source>
</evidence>
<keyword evidence="8 18" id="KW-0812">Transmembrane</keyword>
<keyword evidence="19" id="KW-0830">Ubiquinone</keyword>
<evidence type="ECO:0000256" key="18">
    <source>
        <dbReference type="SAM" id="Phobius"/>
    </source>
</evidence>
<evidence type="ECO:0000256" key="10">
    <source>
        <dbReference type="ARBA" id="ARBA00022946"/>
    </source>
</evidence>
<feature type="coiled-coil region" evidence="17">
    <location>
        <begin position="124"/>
        <end position="151"/>
    </location>
</feature>
<dbReference type="PANTHER" id="PTHR13178">
    <property type="entry name" value="NADH-UBIQUINONE OXIDOREDUCTASE SGDH SUBUNIT"/>
    <property type="match status" value="1"/>
</dbReference>
<comment type="subunit">
    <text evidence="4">Complex I is composed of 45 different subunits.</text>
</comment>
<evidence type="ECO:0000256" key="1">
    <source>
        <dbReference type="ARBA" id="ARBA00003195"/>
    </source>
</evidence>
<comment type="similarity">
    <text evidence="3">Belongs to the complex I NDUFB5 subunit family.</text>
</comment>
<keyword evidence="11" id="KW-0249">Electron transport</keyword>
<evidence type="ECO:0000256" key="6">
    <source>
        <dbReference type="ARBA" id="ARBA00022448"/>
    </source>
</evidence>
<proteinExistence type="inferred from homology"/>
<keyword evidence="13" id="KW-0496">Mitochondrion</keyword>
<reference evidence="20" key="3">
    <citation type="submission" date="2014-09" db="EMBL/GenBank/DDBJ databases">
        <authorList>
            <person name="Magalhaes I.L.F."/>
            <person name="Oliveira U."/>
            <person name="Santos F.R."/>
            <person name="Vidigal T.H.D.A."/>
            <person name="Brescovit A.D."/>
            <person name="Santos A.J."/>
        </authorList>
    </citation>
    <scope>NUCLEOTIDE SEQUENCE</scope>
</reference>
<dbReference type="InterPro" id="IPR019173">
    <property type="entry name" value="NADH_UbQ_OxRdtase_B5_su"/>
</dbReference>
<evidence type="ECO:0000256" key="2">
    <source>
        <dbReference type="ARBA" id="ARBA00004434"/>
    </source>
</evidence>
<reference evidence="19" key="1">
    <citation type="journal article" date="2014" name="PLoS ONE">
        <title>Transcriptome-Based Identification of ABC Transporters in the Western Tarnished Plant Bug Lygus hesperus.</title>
        <authorList>
            <person name="Hull J.J."/>
            <person name="Chaney K."/>
            <person name="Geib S.M."/>
            <person name="Fabrick J.A."/>
            <person name="Brent C.S."/>
            <person name="Walsh D."/>
            <person name="Lavine L.C."/>
        </authorList>
    </citation>
    <scope>NUCLEOTIDE SEQUENCE</scope>
</reference>
<evidence type="ECO:0000256" key="16">
    <source>
        <dbReference type="ARBA" id="ARBA00032550"/>
    </source>
</evidence>
<evidence type="ECO:0000256" key="7">
    <source>
        <dbReference type="ARBA" id="ARBA00022660"/>
    </source>
</evidence>
<evidence type="ECO:0000256" key="8">
    <source>
        <dbReference type="ARBA" id="ARBA00022692"/>
    </source>
</evidence>
<reference evidence="19" key="2">
    <citation type="submission" date="2014-07" db="EMBL/GenBank/DDBJ databases">
        <authorList>
            <person name="Hull J."/>
        </authorList>
    </citation>
    <scope>NUCLEOTIDE SEQUENCE</scope>
</reference>
<keyword evidence="6" id="KW-0813">Transport</keyword>
<dbReference type="PANTHER" id="PTHR13178:SF0">
    <property type="entry name" value="NADH DEHYDROGENASE [UBIQUINONE] 1 BETA SUBCOMPLEX SUBUNIT 5, MITOCHONDRIAL"/>
    <property type="match status" value="1"/>
</dbReference>
<evidence type="ECO:0000256" key="14">
    <source>
        <dbReference type="ARBA" id="ARBA00023136"/>
    </source>
</evidence>
<feature type="transmembrane region" description="Helical" evidence="18">
    <location>
        <begin position="53"/>
        <end position="75"/>
    </location>
</feature>
<gene>
    <name evidence="19" type="primary">NDUFB5</name>
    <name evidence="19" type="ORF">CM83_27944</name>
</gene>
<evidence type="ECO:0000256" key="12">
    <source>
        <dbReference type="ARBA" id="ARBA00022989"/>
    </source>
</evidence>
<dbReference type="Pfam" id="PF09781">
    <property type="entry name" value="NDUF_B5"/>
    <property type="match status" value="1"/>
</dbReference>
<organism evidence="19">
    <name type="scientific">Lygus hesperus</name>
    <name type="common">Western plant bug</name>
    <dbReference type="NCBI Taxonomy" id="30085"/>
    <lineage>
        <taxon>Eukaryota</taxon>
        <taxon>Metazoa</taxon>
        <taxon>Ecdysozoa</taxon>
        <taxon>Arthropoda</taxon>
        <taxon>Hexapoda</taxon>
        <taxon>Insecta</taxon>
        <taxon>Pterygota</taxon>
        <taxon>Neoptera</taxon>
        <taxon>Paraneoptera</taxon>
        <taxon>Hemiptera</taxon>
        <taxon>Heteroptera</taxon>
        <taxon>Panheteroptera</taxon>
        <taxon>Cimicomorpha</taxon>
        <taxon>Miridae</taxon>
        <taxon>Mirini</taxon>
        <taxon>Lygus</taxon>
    </lineage>
</organism>
<keyword evidence="12 18" id="KW-1133">Transmembrane helix</keyword>
<dbReference type="GO" id="GO:0005743">
    <property type="term" value="C:mitochondrial inner membrane"/>
    <property type="evidence" value="ECO:0007669"/>
    <property type="project" value="UniProtKB-SubCell"/>
</dbReference>
<name>A0A0A9Z2P3_LYGHE</name>
<evidence type="ECO:0000256" key="17">
    <source>
        <dbReference type="SAM" id="Coils"/>
    </source>
</evidence>
<evidence type="ECO:0000256" key="3">
    <source>
        <dbReference type="ARBA" id="ARBA00007152"/>
    </source>
</evidence>
<accession>A0A0A9Z2P3</accession>
<evidence type="ECO:0000256" key="11">
    <source>
        <dbReference type="ARBA" id="ARBA00022982"/>
    </source>
</evidence>